<dbReference type="InterPro" id="IPR015421">
    <property type="entry name" value="PyrdxlP-dep_Trfase_major"/>
</dbReference>
<comment type="caution">
    <text evidence="2">The sequence shown here is derived from an EMBL/GenBank/DDBJ whole genome shotgun (WGS) entry which is preliminary data.</text>
</comment>
<evidence type="ECO:0000313" key="2">
    <source>
        <dbReference type="EMBL" id="PWA69603.1"/>
    </source>
</evidence>
<reference evidence="2 3" key="1">
    <citation type="journal article" date="2018" name="Mol. Plant">
        <title>The genome of Artemisia annua provides insight into the evolution of Asteraceae family and artemisinin biosynthesis.</title>
        <authorList>
            <person name="Shen Q."/>
            <person name="Zhang L."/>
            <person name="Liao Z."/>
            <person name="Wang S."/>
            <person name="Yan T."/>
            <person name="Shi P."/>
            <person name="Liu M."/>
            <person name="Fu X."/>
            <person name="Pan Q."/>
            <person name="Wang Y."/>
            <person name="Lv Z."/>
            <person name="Lu X."/>
            <person name="Zhang F."/>
            <person name="Jiang W."/>
            <person name="Ma Y."/>
            <person name="Chen M."/>
            <person name="Hao X."/>
            <person name="Li L."/>
            <person name="Tang Y."/>
            <person name="Lv G."/>
            <person name="Zhou Y."/>
            <person name="Sun X."/>
            <person name="Brodelius P.E."/>
            <person name="Rose J.K.C."/>
            <person name="Tang K."/>
        </authorList>
    </citation>
    <scope>NUCLEOTIDE SEQUENCE [LARGE SCALE GENOMIC DNA]</scope>
    <source>
        <strain evidence="3">cv. Huhao1</strain>
        <tissue evidence="2">Leaf</tissue>
    </source>
</reference>
<feature type="region of interest" description="Disordered" evidence="1">
    <location>
        <begin position="41"/>
        <end position="80"/>
    </location>
</feature>
<dbReference type="EMBL" id="PKPP01003402">
    <property type="protein sequence ID" value="PWA69603.1"/>
    <property type="molecule type" value="Genomic_DNA"/>
</dbReference>
<organism evidence="2 3">
    <name type="scientific">Artemisia annua</name>
    <name type="common">Sweet wormwood</name>
    <dbReference type="NCBI Taxonomy" id="35608"/>
    <lineage>
        <taxon>Eukaryota</taxon>
        <taxon>Viridiplantae</taxon>
        <taxon>Streptophyta</taxon>
        <taxon>Embryophyta</taxon>
        <taxon>Tracheophyta</taxon>
        <taxon>Spermatophyta</taxon>
        <taxon>Magnoliopsida</taxon>
        <taxon>eudicotyledons</taxon>
        <taxon>Gunneridae</taxon>
        <taxon>Pentapetalae</taxon>
        <taxon>asterids</taxon>
        <taxon>campanulids</taxon>
        <taxon>Asterales</taxon>
        <taxon>Asteraceae</taxon>
        <taxon>Asteroideae</taxon>
        <taxon>Anthemideae</taxon>
        <taxon>Artemisiinae</taxon>
        <taxon>Artemisia</taxon>
    </lineage>
</organism>
<dbReference type="STRING" id="35608.A0A2U1N7Z0"/>
<dbReference type="Proteomes" id="UP000245207">
    <property type="component" value="Unassembled WGS sequence"/>
</dbReference>
<keyword evidence="3" id="KW-1185">Reference proteome</keyword>
<proteinExistence type="predicted"/>
<accession>A0A2U1N7Z0</accession>
<dbReference type="AlphaFoldDB" id="A0A2U1N7Z0"/>
<evidence type="ECO:0000256" key="1">
    <source>
        <dbReference type="SAM" id="MobiDB-lite"/>
    </source>
</evidence>
<sequence>MYSDLSVYGAPIVANVVGNTDFFNEWKDEMEMMAERIKSNSQLKYGSTQDSMEGEATQNGNNVHGSQNGKPNTNDSVINQSMADVPIQLLRVPLLT</sequence>
<gene>
    <name evidence="2" type="ORF">CTI12_AA296450</name>
</gene>
<dbReference type="Gene3D" id="3.40.640.10">
    <property type="entry name" value="Type I PLP-dependent aspartate aminotransferase-like (Major domain)"/>
    <property type="match status" value="1"/>
</dbReference>
<protein>
    <submittedName>
        <fullName evidence="2">BZIP transcription factor 16</fullName>
    </submittedName>
</protein>
<dbReference type="OrthoDB" id="6752799at2759"/>
<evidence type="ECO:0000313" key="3">
    <source>
        <dbReference type="Proteomes" id="UP000245207"/>
    </source>
</evidence>
<name>A0A2U1N7Z0_ARTAN</name>